<gene>
    <name evidence="1" type="ORF">COU06_02825</name>
</gene>
<accession>A0A2M6WJD7</accession>
<reference evidence="2" key="1">
    <citation type="submission" date="2017-09" db="EMBL/GenBank/DDBJ databases">
        <title>Depth-based differentiation of microbial function through sediment-hosted aquifers and enrichment of novel symbionts in the deep terrestrial subsurface.</title>
        <authorList>
            <person name="Probst A.J."/>
            <person name="Ladd B."/>
            <person name="Jarett J.K."/>
            <person name="Geller-Mcgrath D.E."/>
            <person name="Sieber C.M.K."/>
            <person name="Emerson J.B."/>
            <person name="Anantharaman K."/>
            <person name="Thomas B.C."/>
            <person name="Malmstrom R."/>
            <person name="Stieglmeier M."/>
            <person name="Klingl A."/>
            <person name="Woyke T."/>
            <person name="Ryan C.M."/>
            <person name="Banfield J.F."/>
        </authorList>
    </citation>
    <scope>NUCLEOTIDE SEQUENCE [LARGE SCALE GENOMIC DNA]</scope>
</reference>
<dbReference type="AlphaFoldDB" id="A0A2M6WJD7"/>
<organism evidence="1 2">
    <name type="scientific">Candidatus Harrisonbacteria bacterium CG10_big_fil_rev_8_21_14_0_10_38_8</name>
    <dbReference type="NCBI Taxonomy" id="1974582"/>
    <lineage>
        <taxon>Bacteria</taxon>
        <taxon>Candidatus Harrisoniibacteriota</taxon>
    </lineage>
</organism>
<proteinExistence type="predicted"/>
<evidence type="ECO:0008006" key="3">
    <source>
        <dbReference type="Google" id="ProtNLM"/>
    </source>
</evidence>
<dbReference type="SUPFAM" id="SSF55608">
    <property type="entry name" value="Homing endonucleases"/>
    <property type="match status" value="1"/>
</dbReference>
<name>A0A2M6WJD7_9BACT</name>
<evidence type="ECO:0000313" key="2">
    <source>
        <dbReference type="Proteomes" id="UP000229112"/>
    </source>
</evidence>
<comment type="caution">
    <text evidence="1">The sequence shown here is derived from an EMBL/GenBank/DDBJ whole genome shotgun (WGS) entry which is preliminary data.</text>
</comment>
<evidence type="ECO:0000313" key="1">
    <source>
        <dbReference type="EMBL" id="PIT92895.1"/>
    </source>
</evidence>
<dbReference type="InterPro" id="IPR027434">
    <property type="entry name" value="Homing_endonucl"/>
</dbReference>
<dbReference type="Gene3D" id="3.10.28.10">
    <property type="entry name" value="Homing endonucleases"/>
    <property type="match status" value="1"/>
</dbReference>
<dbReference type="Proteomes" id="UP000229112">
    <property type="component" value="Unassembled WGS sequence"/>
</dbReference>
<sequence length="129" mass="14983">MSNPTEEYVAGLVNCIGRFTFYTTYRKGVKLKTPAFLVSIPASNKYILEVIVATLDLKERIYTHKNIQSDHVSREKRCILIIRKYGSLRKIIDFSYKYLLPEKILEMESWLAEIDTGTNVVDRFKTLAQ</sequence>
<dbReference type="EMBL" id="PFAY01000029">
    <property type="protein sequence ID" value="PIT92895.1"/>
    <property type="molecule type" value="Genomic_DNA"/>
</dbReference>
<protein>
    <recommendedName>
        <fullName evidence="3">Homing endonuclease LAGLIDADG domain-containing protein</fullName>
    </recommendedName>
</protein>